<dbReference type="InterPro" id="IPR017441">
    <property type="entry name" value="Protein_kinase_ATP_BS"/>
</dbReference>
<keyword evidence="7" id="KW-1185">Reference proteome</keyword>
<evidence type="ECO:0000313" key="7">
    <source>
        <dbReference type="Proteomes" id="UP001370348"/>
    </source>
</evidence>
<dbReference type="InterPro" id="IPR042095">
    <property type="entry name" value="SUMF_sf"/>
</dbReference>
<evidence type="ECO:0000256" key="2">
    <source>
        <dbReference type="ARBA" id="ARBA00022840"/>
    </source>
</evidence>
<dbReference type="SUPFAM" id="SSF56112">
    <property type="entry name" value="Protein kinase-like (PK-like)"/>
    <property type="match status" value="1"/>
</dbReference>
<feature type="compositionally biased region" description="Low complexity" evidence="4">
    <location>
        <begin position="420"/>
        <end position="431"/>
    </location>
</feature>
<feature type="region of interest" description="Disordered" evidence="4">
    <location>
        <begin position="410"/>
        <end position="447"/>
    </location>
</feature>
<dbReference type="Proteomes" id="UP001370348">
    <property type="component" value="Chromosome"/>
</dbReference>
<dbReference type="InterPro" id="IPR000719">
    <property type="entry name" value="Prot_kinase_dom"/>
</dbReference>
<dbReference type="InterPro" id="IPR011009">
    <property type="entry name" value="Kinase-like_dom_sf"/>
</dbReference>
<dbReference type="Gene3D" id="3.30.200.20">
    <property type="entry name" value="Phosphorylase Kinase, domain 1"/>
    <property type="match status" value="1"/>
</dbReference>
<dbReference type="SMART" id="SM00220">
    <property type="entry name" value="S_TKc"/>
    <property type="match status" value="1"/>
</dbReference>
<dbReference type="Pfam" id="PF00069">
    <property type="entry name" value="Pkinase"/>
    <property type="match status" value="1"/>
</dbReference>
<keyword evidence="2 3" id="KW-0067">ATP-binding</keyword>
<gene>
    <name evidence="6" type="ORF">LZC94_16405</name>
</gene>
<organism evidence="6 7">
    <name type="scientific">Pendulispora albinea</name>
    <dbReference type="NCBI Taxonomy" id="2741071"/>
    <lineage>
        <taxon>Bacteria</taxon>
        <taxon>Pseudomonadati</taxon>
        <taxon>Myxococcota</taxon>
        <taxon>Myxococcia</taxon>
        <taxon>Myxococcales</taxon>
        <taxon>Sorangiineae</taxon>
        <taxon>Pendulisporaceae</taxon>
        <taxon>Pendulispora</taxon>
    </lineage>
</organism>
<dbReference type="Gene3D" id="1.10.510.10">
    <property type="entry name" value="Transferase(Phosphotransferase) domain 1"/>
    <property type="match status" value="1"/>
</dbReference>
<dbReference type="InterPro" id="IPR008271">
    <property type="entry name" value="Ser/Thr_kinase_AS"/>
</dbReference>
<dbReference type="Pfam" id="PF03781">
    <property type="entry name" value="FGE-sulfatase"/>
    <property type="match status" value="1"/>
</dbReference>
<dbReference type="InterPro" id="IPR016187">
    <property type="entry name" value="CTDL_fold"/>
</dbReference>
<dbReference type="RefSeq" id="WP_394828432.1">
    <property type="nucleotide sequence ID" value="NZ_CP089984.1"/>
</dbReference>
<reference evidence="6 7" key="1">
    <citation type="submission" date="2021-12" db="EMBL/GenBank/DDBJ databases">
        <title>Discovery of the Pendulisporaceae a myxobacterial family with distinct sporulation behavior and unique specialized metabolism.</title>
        <authorList>
            <person name="Garcia R."/>
            <person name="Popoff A."/>
            <person name="Bader C.D."/>
            <person name="Loehr J."/>
            <person name="Walesch S."/>
            <person name="Walt C."/>
            <person name="Boldt J."/>
            <person name="Bunk B."/>
            <person name="Haeckl F.J.F.P.J."/>
            <person name="Gunesch A.P."/>
            <person name="Birkelbach J."/>
            <person name="Nuebel U."/>
            <person name="Pietschmann T."/>
            <person name="Bach T."/>
            <person name="Mueller R."/>
        </authorList>
    </citation>
    <scope>NUCLEOTIDE SEQUENCE [LARGE SCALE GENOMIC DNA]</scope>
    <source>
        <strain evidence="6 7">MSr11954</strain>
    </source>
</reference>
<accession>A0ABZ2M8G8</accession>
<evidence type="ECO:0000256" key="1">
    <source>
        <dbReference type="ARBA" id="ARBA00022741"/>
    </source>
</evidence>
<evidence type="ECO:0000313" key="6">
    <source>
        <dbReference type="EMBL" id="WXB18806.1"/>
    </source>
</evidence>
<name>A0ABZ2M8G8_9BACT</name>
<dbReference type="Gene3D" id="3.90.1580.10">
    <property type="entry name" value="paralog of FGE (formylglycine-generating enzyme)"/>
    <property type="match status" value="1"/>
</dbReference>
<feature type="binding site" evidence="3">
    <location>
        <position position="46"/>
    </location>
    <ligand>
        <name>ATP</name>
        <dbReference type="ChEBI" id="CHEBI:30616"/>
    </ligand>
</feature>
<dbReference type="InterPro" id="IPR051043">
    <property type="entry name" value="Sulfatase_Mod_Factor_Kinase"/>
</dbReference>
<dbReference type="PROSITE" id="PS00108">
    <property type="entry name" value="PROTEIN_KINASE_ST"/>
    <property type="match status" value="1"/>
</dbReference>
<dbReference type="CDD" id="cd14014">
    <property type="entry name" value="STKc_PknB_like"/>
    <property type="match status" value="1"/>
</dbReference>
<proteinExistence type="predicted"/>
<evidence type="ECO:0000256" key="3">
    <source>
        <dbReference type="PROSITE-ProRule" id="PRU10141"/>
    </source>
</evidence>
<feature type="region of interest" description="Disordered" evidence="4">
    <location>
        <begin position="341"/>
        <end position="375"/>
    </location>
</feature>
<evidence type="ECO:0000256" key="4">
    <source>
        <dbReference type="SAM" id="MobiDB-lite"/>
    </source>
</evidence>
<dbReference type="PROSITE" id="PS00107">
    <property type="entry name" value="PROTEIN_KINASE_ATP"/>
    <property type="match status" value="1"/>
</dbReference>
<dbReference type="SUPFAM" id="SSF56436">
    <property type="entry name" value="C-type lectin-like"/>
    <property type="match status" value="1"/>
</dbReference>
<dbReference type="PROSITE" id="PS50011">
    <property type="entry name" value="PROTEIN_KINASE_DOM"/>
    <property type="match status" value="1"/>
</dbReference>
<dbReference type="EMBL" id="CP089984">
    <property type="protein sequence ID" value="WXB18806.1"/>
    <property type="molecule type" value="Genomic_DNA"/>
</dbReference>
<protein>
    <submittedName>
        <fullName evidence="6">SUMF1/EgtB/PvdO family nonheme iron enzyme</fullName>
    </submittedName>
</protein>
<dbReference type="InterPro" id="IPR005532">
    <property type="entry name" value="SUMF_dom"/>
</dbReference>
<dbReference type="PANTHER" id="PTHR23150:SF19">
    <property type="entry name" value="FORMYLGLYCINE-GENERATING ENZYME"/>
    <property type="match status" value="1"/>
</dbReference>
<feature type="domain" description="Protein kinase" evidence="5">
    <location>
        <begin position="17"/>
        <end position="305"/>
    </location>
</feature>
<sequence>MTKDPLQIEGQTIAEKYRVERAVGEGGFAVVYRAIHTIWNRPVAIKFFHALSLARLDRRELFMQAFIQEGALLTELSSQTASIVQARDIGTYMSPQGHWIPYMVLEWLEGCSLDELLEHEREEKLPPWSLTEMMNVIGPVASALEVAHARGIAHRDIKPGNLFLIGDRTRGKSTVKVLDFGVAKMMADNTDVQAALAKTGASVQSFSPLYGAPEQFTRSYGATGPWTDVFALSLVAVEMLSGRRVLDGTDLVQLACASADRDRRPTPRALGVPVSDAVEGVFARALAVEPAKRYARCGEFLAALTSAARITPIEPPRVSVAASRPAVIPGPPSNIALEETLVSESSPEVAPPPLVPSTGSGAILPSSASPPPADLGKGRRTSFLLGAGAAILALGTGVLLAFFNHSREPSAPGGPGAVGASGASGTPAAPSQELASAAVGTPGKPAPACPEGMAPIPAGQFFMGSDAKEAQPHEKPSHNVKLGAFCMDTYEVTAKDYKACSDIGKCRRAPVEVDWPAITAAERKLYSTLCTVADPAKQDHPINCISWDMATTFCKARDKRLPTEAEWEYTARGPDGRTYPWGDEEPLPAHLNACGTECVAWGKSHHVSLEALYPASDGYPTTAPVGQFPSGKSRFGPFDVVGNVWEWTADWYGDYGPDDGTNPAGPASGERRVIRGGAFNGSFASWLRPSFRYAQDPKAQSHGIGFRCAKSL</sequence>
<evidence type="ECO:0000259" key="5">
    <source>
        <dbReference type="PROSITE" id="PS50011"/>
    </source>
</evidence>
<dbReference type="PANTHER" id="PTHR23150">
    <property type="entry name" value="SULFATASE MODIFYING FACTOR 1, 2"/>
    <property type="match status" value="1"/>
</dbReference>
<keyword evidence="1 3" id="KW-0547">Nucleotide-binding</keyword>